<evidence type="ECO:0000313" key="3">
    <source>
        <dbReference type="Proteomes" id="UP000218542"/>
    </source>
</evidence>
<keyword evidence="3" id="KW-1185">Reference proteome</keyword>
<proteinExistence type="predicted"/>
<name>A0A286U0E2_9BACT</name>
<feature type="transmembrane region" description="Helical" evidence="1">
    <location>
        <begin position="207"/>
        <end position="227"/>
    </location>
</feature>
<organism evidence="2 3">
    <name type="scientific">Candidatus Scalindua japonica</name>
    <dbReference type="NCBI Taxonomy" id="1284222"/>
    <lineage>
        <taxon>Bacteria</taxon>
        <taxon>Pseudomonadati</taxon>
        <taxon>Planctomycetota</taxon>
        <taxon>Candidatus Brocadiia</taxon>
        <taxon>Candidatus Brocadiales</taxon>
        <taxon>Candidatus Scalinduaceae</taxon>
        <taxon>Candidatus Scalindua</taxon>
    </lineage>
</organism>
<dbReference type="Gene3D" id="1.10.287.130">
    <property type="match status" value="1"/>
</dbReference>
<comment type="caution">
    <text evidence="2">The sequence shown here is derived from an EMBL/GenBank/DDBJ whole genome shotgun (WGS) entry which is preliminary data.</text>
</comment>
<evidence type="ECO:0000313" key="2">
    <source>
        <dbReference type="EMBL" id="GAX61594.1"/>
    </source>
</evidence>
<keyword evidence="1" id="KW-1133">Transmembrane helix</keyword>
<reference evidence="3" key="1">
    <citation type="journal article" date="2017" name="Environ. Microbiol. Rep.">
        <title>Genetic Diversity of Marine Anaerobic Ammonium-Oxidizing Bacteria as Revealed by Genomic and Proteomic Analyses of 'Candidatus Scalindua japonica'.</title>
        <authorList>
            <person name="Oshiki M."/>
            <person name="Mizuto K."/>
            <person name="Kimura Z."/>
            <person name="Kindaichi T."/>
            <person name="Satoh H."/>
            <person name="Okabe S."/>
        </authorList>
    </citation>
    <scope>NUCLEOTIDE SEQUENCE [LARGE SCALE GENOMIC DNA]</scope>
    <source>
        <strain evidence="3">husup-a2</strain>
    </source>
</reference>
<dbReference type="AlphaFoldDB" id="A0A286U0E2"/>
<gene>
    <name evidence="2" type="ORF">SCALIN_C25_0041</name>
</gene>
<dbReference type="Proteomes" id="UP000218542">
    <property type="component" value="Unassembled WGS sequence"/>
</dbReference>
<accession>A0A286U0E2</accession>
<sequence>MLIGISVSIFVLLYIAQQKLVALGEIRFQSNLLADQLRQSSDDLTRLVRTYAATGNKKFEQQFWDVLAIRDGEKPRPIHYNMIYWDFLSVENGKPPYPSGKAVPLKGLMKEAGFTAREFPLLAEAQKNSDQLVELEQTAMNAINRITTDESEELPNTSGQQVAIRILFGERYHQAKIEIMRHINMFLEELENRTSTEFVNQASHLRILLYSQISTFILLLCTVAFLMRISKQYHTGVVSVLNSEVKDRTTEIEEANIKLIRKESFAVIGRISGSIAHDIRQPLTTIKNSSFF</sequence>
<dbReference type="EMBL" id="BAOS01000025">
    <property type="protein sequence ID" value="GAX61594.1"/>
    <property type="molecule type" value="Genomic_DNA"/>
</dbReference>
<keyword evidence="1" id="KW-0812">Transmembrane</keyword>
<evidence type="ECO:0000256" key="1">
    <source>
        <dbReference type="SAM" id="Phobius"/>
    </source>
</evidence>
<protein>
    <submittedName>
        <fullName evidence="2">Methyl-accepting chemotaxis protein</fullName>
    </submittedName>
</protein>
<keyword evidence="1" id="KW-0472">Membrane</keyword>